<comment type="similarity">
    <text evidence="3 9">Belongs to the riboflavin transporter family.</text>
</comment>
<evidence type="ECO:0000313" key="13">
    <source>
        <dbReference type="Proteomes" id="UP000663864"/>
    </source>
</evidence>
<dbReference type="OrthoDB" id="9995836at2759"/>
<gene>
    <name evidence="11" type="ORF">RFH988_LOCUS33609</name>
    <name evidence="10" type="ORF">SEV965_LOCUS20446</name>
    <name evidence="12" type="ORF">ZHD862_LOCUS33498</name>
</gene>
<evidence type="ECO:0000256" key="3">
    <source>
        <dbReference type="ARBA" id="ARBA00006366"/>
    </source>
</evidence>
<proteinExistence type="inferred from homology"/>
<organism evidence="12 13">
    <name type="scientific">Rotaria sordida</name>
    <dbReference type="NCBI Taxonomy" id="392033"/>
    <lineage>
        <taxon>Eukaryota</taxon>
        <taxon>Metazoa</taxon>
        <taxon>Spiralia</taxon>
        <taxon>Gnathifera</taxon>
        <taxon>Rotifera</taxon>
        <taxon>Eurotatoria</taxon>
        <taxon>Bdelloidea</taxon>
        <taxon>Philodinida</taxon>
        <taxon>Philodinidae</taxon>
        <taxon>Rotaria</taxon>
    </lineage>
</organism>
<comment type="caution">
    <text evidence="12">The sequence shown here is derived from an EMBL/GenBank/DDBJ whole genome shotgun (WGS) entry which is preliminary data.</text>
</comment>
<evidence type="ECO:0000313" key="11">
    <source>
        <dbReference type="EMBL" id="CAF1376331.1"/>
    </source>
</evidence>
<evidence type="ECO:0000256" key="4">
    <source>
        <dbReference type="ARBA" id="ARBA00022448"/>
    </source>
</evidence>
<keyword evidence="7 9" id="KW-1133">Transmembrane helix</keyword>
<reference evidence="12" key="1">
    <citation type="submission" date="2021-02" db="EMBL/GenBank/DDBJ databases">
        <authorList>
            <person name="Nowell W R."/>
        </authorList>
    </citation>
    <scope>NUCLEOTIDE SEQUENCE</scope>
</reference>
<dbReference type="AlphaFoldDB" id="A0A815LLG4"/>
<evidence type="ECO:0000256" key="9">
    <source>
        <dbReference type="RuleBase" id="RU368035"/>
    </source>
</evidence>
<dbReference type="GO" id="GO:0005886">
    <property type="term" value="C:plasma membrane"/>
    <property type="evidence" value="ECO:0007669"/>
    <property type="project" value="UniProtKB-SubCell"/>
</dbReference>
<dbReference type="Proteomes" id="UP000663864">
    <property type="component" value="Unassembled WGS sequence"/>
</dbReference>
<accession>A0A815LLG4</accession>
<sequence length="173" mass="19454">MVTLSDYMTHFQTKFTSTLFLGESLSMILPSFLAIAQGNGQLTCISLFDNNKTSNFSTIAIYKTARFSVSIYFLCSITFSFDVFLCFKSPCPPFANTIKGSVLVLLIWLSTYILISYPRLVMANYLRIHSPNGMFWFGVSNQIGSFIGSVAAYLLVETFSQFKEILPCEQLKC</sequence>
<dbReference type="Proteomes" id="UP000663882">
    <property type="component" value="Unassembled WGS sequence"/>
</dbReference>
<evidence type="ECO:0000256" key="5">
    <source>
        <dbReference type="ARBA" id="ARBA00022475"/>
    </source>
</evidence>
<keyword evidence="6 9" id="KW-0812">Transmembrane</keyword>
<evidence type="ECO:0000313" key="10">
    <source>
        <dbReference type="EMBL" id="CAF1188318.1"/>
    </source>
</evidence>
<dbReference type="EMBL" id="CAJNOO010004294">
    <property type="protein sequence ID" value="CAF1376331.1"/>
    <property type="molecule type" value="Genomic_DNA"/>
</dbReference>
<dbReference type="EMBL" id="CAJNOT010003987">
    <property type="protein sequence ID" value="CAF1410049.1"/>
    <property type="molecule type" value="Genomic_DNA"/>
</dbReference>
<dbReference type="Pfam" id="PF06237">
    <property type="entry name" value="SLC52_ribofla_tr"/>
    <property type="match status" value="2"/>
</dbReference>
<evidence type="ECO:0000256" key="8">
    <source>
        <dbReference type="ARBA" id="ARBA00023136"/>
    </source>
</evidence>
<keyword evidence="8 9" id="KW-0472">Membrane</keyword>
<comment type="caution">
    <text evidence="9">Lacks conserved residue(s) required for the propagation of feature annotation.</text>
</comment>
<comment type="subcellular location">
    <subcellularLocation>
        <location evidence="2 9">Cell membrane</location>
        <topology evidence="2 9">Multi-pass membrane protein</topology>
    </subcellularLocation>
</comment>
<feature type="transmembrane region" description="Helical" evidence="9">
    <location>
        <begin position="69"/>
        <end position="87"/>
    </location>
</feature>
<keyword evidence="5 9" id="KW-1003">Cell membrane</keyword>
<evidence type="ECO:0000313" key="12">
    <source>
        <dbReference type="EMBL" id="CAF1410049.1"/>
    </source>
</evidence>
<evidence type="ECO:0000256" key="1">
    <source>
        <dbReference type="ARBA" id="ARBA00000215"/>
    </source>
</evidence>
<evidence type="ECO:0000256" key="2">
    <source>
        <dbReference type="ARBA" id="ARBA00004651"/>
    </source>
</evidence>
<name>A0A815LLG4_9BILA</name>
<feature type="transmembrane region" description="Helical" evidence="9">
    <location>
        <begin position="135"/>
        <end position="156"/>
    </location>
</feature>
<dbReference type="EMBL" id="CAJNOU010001329">
    <property type="protein sequence ID" value="CAF1188318.1"/>
    <property type="molecule type" value="Genomic_DNA"/>
</dbReference>
<feature type="transmembrane region" description="Helical" evidence="9">
    <location>
        <begin position="94"/>
        <end position="115"/>
    </location>
</feature>
<dbReference type="InterPro" id="IPR009357">
    <property type="entry name" value="Riboflavin_transptr"/>
</dbReference>
<comment type="catalytic activity">
    <reaction evidence="1 9">
        <text>riboflavin(in) = riboflavin(out)</text>
        <dbReference type="Rhea" id="RHEA:35015"/>
        <dbReference type="ChEBI" id="CHEBI:57986"/>
    </reaction>
</comment>
<protein>
    <recommendedName>
        <fullName evidence="9">Riboflavin transporter</fullName>
    </recommendedName>
</protein>
<comment type="function">
    <text evidence="9">Plasma membrane transporter mediating the uptake by cells of the water soluble vitamin B2/riboflavin that plays a key role in biochemical oxidation-reduction reactions of the carbohydrate, lipid, and amino acid metabolism.</text>
</comment>
<evidence type="ECO:0000256" key="7">
    <source>
        <dbReference type="ARBA" id="ARBA00022989"/>
    </source>
</evidence>
<dbReference type="GO" id="GO:0032217">
    <property type="term" value="F:riboflavin transmembrane transporter activity"/>
    <property type="evidence" value="ECO:0007669"/>
    <property type="project" value="UniProtKB-UniRule"/>
</dbReference>
<dbReference type="PANTHER" id="PTHR12929">
    <property type="entry name" value="SOLUTE CARRIER FAMILY 52"/>
    <property type="match status" value="1"/>
</dbReference>
<keyword evidence="4 9" id="KW-0813">Transport</keyword>
<dbReference type="Proteomes" id="UP000663889">
    <property type="component" value="Unassembled WGS sequence"/>
</dbReference>
<evidence type="ECO:0000256" key="6">
    <source>
        <dbReference type="ARBA" id="ARBA00022692"/>
    </source>
</evidence>